<reference evidence="8" key="1">
    <citation type="submission" date="2025-08" db="UniProtKB">
        <authorList>
            <consortium name="Ensembl"/>
        </authorList>
    </citation>
    <scope>IDENTIFICATION</scope>
</reference>
<evidence type="ECO:0000256" key="4">
    <source>
        <dbReference type="ARBA" id="ARBA00023018"/>
    </source>
</evidence>
<dbReference type="GO" id="GO:0030514">
    <property type="term" value="P:negative regulation of BMP signaling pathway"/>
    <property type="evidence" value="ECO:0007669"/>
    <property type="project" value="TreeGrafter"/>
</dbReference>
<evidence type="ECO:0000256" key="1">
    <source>
        <dbReference type="ARBA" id="ARBA00004613"/>
    </source>
</evidence>
<dbReference type="GO" id="GO:0032281">
    <property type="term" value="C:AMPA glutamate receptor complex"/>
    <property type="evidence" value="ECO:0007669"/>
    <property type="project" value="TreeGrafter"/>
</dbReference>
<evidence type="ECO:0000256" key="6">
    <source>
        <dbReference type="SAM" id="SignalP"/>
    </source>
</evidence>
<dbReference type="Pfam" id="PF23333">
    <property type="entry name" value="VWC2L_1st"/>
    <property type="match status" value="1"/>
</dbReference>
<dbReference type="GO" id="GO:0005615">
    <property type="term" value="C:extracellular space"/>
    <property type="evidence" value="ECO:0007669"/>
    <property type="project" value="TreeGrafter"/>
</dbReference>
<proteinExistence type="predicted"/>
<dbReference type="GO" id="GO:0045202">
    <property type="term" value="C:synapse"/>
    <property type="evidence" value="ECO:0007669"/>
    <property type="project" value="UniProtKB-SubCell"/>
</dbReference>
<keyword evidence="2" id="KW-0964">Secreted</keyword>
<reference evidence="8" key="2">
    <citation type="submission" date="2025-09" db="UniProtKB">
        <authorList>
            <consortium name="Ensembl"/>
        </authorList>
    </citation>
    <scope>IDENTIFICATION</scope>
</reference>
<keyword evidence="3 6" id="KW-0732">Signal</keyword>
<dbReference type="HOGENOM" id="CLU_100254_2_0_1"/>
<dbReference type="OMA" id="HEACIFL"/>
<comment type="subcellular location">
    <subcellularLocation>
        <location evidence="1">Secreted</location>
    </subcellularLocation>
    <subcellularLocation>
        <location evidence="5">Synapse</location>
    </subcellularLocation>
</comment>
<dbReference type="AlphaFoldDB" id="S4S0W8"/>
<accession>S4S0W8</accession>
<feature type="domain" description="VWC2L-like N-terminal" evidence="7">
    <location>
        <begin position="60"/>
        <end position="99"/>
    </location>
</feature>
<dbReference type="Ensembl" id="ENSPMAT00000011156.1">
    <property type="protein sequence ID" value="ENSPMAP00000011110.1"/>
    <property type="gene ID" value="ENSPMAG00000010129.1"/>
</dbReference>
<dbReference type="InterPro" id="IPR042979">
    <property type="entry name" value="VWC2/VWC2L"/>
</dbReference>
<dbReference type="InterPro" id="IPR059152">
    <property type="entry name" value="VWC2L_N"/>
</dbReference>
<dbReference type="PANTHER" id="PTHR46252:SF3">
    <property type="entry name" value="KIELIN_CHORDIN-LIKE PROTEIN"/>
    <property type="match status" value="1"/>
</dbReference>
<evidence type="ECO:0000256" key="2">
    <source>
        <dbReference type="ARBA" id="ARBA00022525"/>
    </source>
</evidence>
<evidence type="ECO:0000313" key="8">
    <source>
        <dbReference type="Ensembl" id="ENSPMAP00000011110.1"/>
    </source>
</evidence>
<feature type="chain" id="PRO_5004522881" description="VWC2L-like N-terminal domain-containing protein" evidence="6">
    <location>
        <begin position="21"/>
        <end position="149"/>
    </location>
</feature>
<feature type="signal peptide" evidence="6">
    <location>
        <begin position="1"/>
        <end position="20"/>
    </location>
</feature>
<organism evidence="8">
    <name type="scientific">Petromyzon marinus</name>
    <name type="common">Sea lamprey</name>
    <dbReference type="NCBI Taxonomy" id="7757"/>
    <lineage>
        <taxon>Eukaryota</taxon>
        <taxon>Metazoa</taxon>
        <taxon>Chordata</taxon>
        <taxon>Craniata</taxon>
        <taxon>Vertebrata</taxon>
        <taxon>Cyclostomata</taxon>
        <taxon>Hyperoartia</taxon>
        <taxon>Petromyzontiformes</taxon>
        <taxon>Petromyzontidae</taxon>
        <taxon>Petromyzon</taxon>
    </lineage>
</organism>
<protein>
    <recommendedName>
        <fullName evidence="7">VWC2L-like N-terminal domain-containing protein</fullName>
    </recommendedName>
</protein>
<evidence type="ECO:0000259" key="7">
    <source>
        <dbReference type="Pfam" id="PF23333"/>
    </source>
</evidence>
<dbReference type="PANTHER" id="PTHR46252">
    <property type="entry name" value="BRORIN FAMILY MEMBER"/>
    <property type="match status" value="1"/>
</dbReference>
<evidence type="ECO:0000256" key="3">
    <source>
        <dbReference type="ARBA" id="ARBA00022729"/>
    </source>
</evidence>
<dbReference type="GeneTree" id="ENSGT00720000108792"/>
<keyword evidence="4" id="KW-0770">Synapse</keyword>
<dbReference type="STRING" id="7757.ENSPMAP00000011110"/>
<name>S4S0W8_PETMA</name>
<sequence length="149" mass="16094">LAPPRLAARLLLLLPPLLLPQGPLSSLAYPAEPGYQAWPPSPSSPSAVPQDYEMEDYRGKGCLDETGFVYGLGEEFWPGRSPCPCRCTPDGPVCPKPECPRFAEARCARVERSGCCPQCAEPRSECEHQGHAYAILQEFTVGGSCGARC</sequence>
<evidence type="ECO:0000256" key="5">
    <source>
        <dbReference type="ARBA" id="ARBA00034103"/>
    </source>
</evidence>